<sequence>MNILIDFCNTAGVKMLPFVIIFLISVNGGGSREFSTCELVQELRRQHFPENQLEDWTCLIWAESSARTDVVGGPDGDGSYDFGLFQINDRYWCSTTTIAGKGCNVLCSDLLQDDITKATECAKKIYRKHGFKAWVGWVNACKGKNLKRFHC</sequence>
<dbReference type="Proteomes" id="UP000824533">
    <property type="component" value="Linkage Group LG11"/>
</dbReference>
<protein>
    <submittedName>
        <fullName evidence="1">Uncharacterized protein</fullName>
    </submittedName>
</protein>
<name>A0ACC1D258_9NEOP</name>
<gene>
    <name evidence="1" type="ORF">K1T71_006688</name>
</gene>
<keyword evidence="2" id="KW-1185">Reference proteome</keyword>
<accession>A0ACC1D258</accession>
<reference evidence="1 2" key="1">
    <citation type="journal article" date="2021" name="Front. Genet.">
        <title>Chromosome-Level Genome Assembly Reveals Significant Gene Expansion in the Toll and IMD Signaling Pathways of Dendrolimus kikuchii.</title>
        <authorList>
            <person name="Zhou J."/>
            <person name="Wu P."/>
            <person name="Xiong Z."/>
            <person name="Liu N."/>
            <person name="Zhao N."/>
            <person name="Ji M."/>
            <person name="Qiu Y."/>
            <person name="Yang B."/>
        </authorList>
    </citation>
    <scope>NUCLEOTIDE SEQUENCE [LARGE SCALE GENOMIC DNA]</scope>
    <source>
        <strain evidence="1">Ann1</strain>
    </source>
</reference>
<evidence type="ECO:0000313" key="1">
    <source>
        <dbReference type="EMBL" id="KAJ0177815.1"/>
    </source>
</evidence>
<comment type="caution">
    <text evidence="1">The sequence shown here is derived from an EMBL/GenBank/DDBJ whole genome shotgun (WGS) entry which is preliminary data.</text>
</comment>
<proteinExistence type="predicted"/>
<evidence type="ECO:0000313" key="2">
    <source>
        <dbReference type="Proteomes" id="UP000824533"/>
    </source>
</evidence>
<organism evidence="1 2">
    <name type="scientific">Dendrolimus kikuchii</name>
    <dbReference type="NCBI Taxonomy" id="765133"/>
    <lineage>
        <taxon>Eukaryota</taxon>
        <taxon>Metazoa</taxon>
        <taxon>Ecdysozoa</taxon>
        <taxon>Arthropoda</taxon>
        <taxon>Hexapoda</taxon>
        <taxon>Insecta</taxon>
        <taxon>Pterygota</taxon>
        <taxon>Neoptera</taxon>
        <taxon>Endopterygota</taxon>
        <taxon>Lepidoptera</taxon>
        <taxon>Glossata</taxon>
        <taxon>Ditrysia</taxon>
        <taxon>Bombycoidea</taxon>
        <taxon>Lasiocampidae</taxon>
        <taxon>Dendrolimus</taxon>
    </lineage>
</organism>
<dbReference type="EMBL" id="CM034397">
    <property type="protein sequence ID" value="KAJ0177815.1"/>
    <property type="molecule type" value="Genomic_DNA"/>
</dbReference>